<comment type="subcellular location">
    <subcellularLocation>
        <location evidence="1">Cell membrane</location>
        <topology evidence="1">Multi-pass membrane protein</topology>
    </subcellularLocation>
</comment>
<dbReference type="GO" id="GO:0071111">
    <property type="term" value="F:cyclic-guanylate-specific phosphodiesterase activity"/>
    <property type="evidence" value="ECO:0007669"/>
    <property type="project" value="UniProtKB-EC"/>
</dbReference>
<evidence type="ECO:0000256" key="5">
    <source>
        <dbReference type="ARBA" id="ARBA00022692"/>
    </source>
</evidence>
<feature type="region of interest" description="Disordered" evidence="10">
    <location>
        <begin position="474"/>
        <end position="494"/>
    </location>
</feature>
<gene>
    <name evidence="13" type="ORF">FHS76_003322</name>
</gene>
<protein>
    <recommendedName>
        <fullName evidence="2">cyclic-guanylate-specific phosphodiesterase</fullName>
        <ecNumber evidence="2">3.1.4.52</ecNumber>
    </recommendedName>
</protein>
<keyword evidence="7 11" id="KW-1133">Transmembrane helix</keyword>
<feature type="domain" description="EAL" evidence="12">
    <location>
        <begin position="223"/>
        <end position="476"/>
    </location>
</feature>
<accession>A0A7W9AZG8</accession>
<dbReference type="GO" id="GO:0005886">
    <property type="term" value="C:plasma membrane"/>
    <property type="evidence" value="ECO:0007669"/>
    <property type="project" value="UniProtKB-SubCell"/>
</dbReference>
<evidence type="ECO:0000256" key="9">
    <source>
        <dbReference type="ARBA" id="ARBA00034290"/>
    </source>
</evidence>
<comment type="caution">
    <text evidence="13">The sequence shown here is derived from an EMBL/GenBank/DDBJ whole genome shotgun (WGS) entry which is preliminary data.</text>
</comment>
<dbReference type="Pfam" id="PF00563">
    <property type="entry name" value="EAL"/>
    <property type="match status" value="1"/>
</dbReference>
<keyword evidence="3" id="KW-1003">Cell membrane</keyword>
<evidence type="ECO:0000256" key="3">
    <source>
        <dbReference type="ARBA" id="ARBA00022475"/>
    </source>
</evidence>
<organism evidence="13 14">
    <name type="scientific">Brucella daejeonensis</name>
    <dbReference type="NCBI Taxonomy" id="659015"/>
    <lineage>
        <taxon>Bacteria</taxon>
        <taxon>Pseudomonadati</taxon>
        <taxon>Pseudomonadota</taxon>
        <taxon>Alphaproteobacteria</taxon>
        <taxon>Hyphomicrobiales</taxon>
        <taxon>Brucellaceae</taxon>
        <taxon>Brucella/Ochrobactrum group</taxon>
        <taxon>Brucella</taxon>
    </lineage>
</organism>
<dbReference type="InterPro" id="IPR035919">
    <property type="entry name" value="EAL_sf"/>
</dbReference>
<proteinExistence type="predicted"/>
<evidence type="ECO:0000256" key="6">
    <source>
        <dbReference type="ARBA" id="ARBA00022801"/>
    </source>
</evidence>
<keyword evidence="6" id="KW-0378">Hydrolase</keyword>
<dbReference type="InterPro" id="IPR001633">
    <property type="entry name" value="EAL_dom"/>
</dbReference>
<reference evidence="13 14" key="1">
    <citation type="submission" date="2020-08" db="EMBL/GenBank/DDBJ databases">
        <title>Genomic Encyclopedia of Type Strains, Phase IV (KMG-IV): sequencing the most valuable type-strain genomes for metagenomic binning, comparative biology and taxonomic classification.</title>
        <authorList>
            <person name="Goeker M."/>
        </authorList>
    </citation>
    <scope>NUCLEOTIDE SEQUENCE [LARGE SCALE GENOMIC DNA]</scope>
    <source>
        <strain evidence="13 14">DSM 26944</strain>
    </source>
</reference>
<evidence type="ECO:0000256" key="10">
    <source>
        <dbReference type="SAM" id="MobiDB-lite"/>
    </source>
</evidence>
<dbReference type="PANTHER" id="PTHR33121">
    <property type="entry name" value="CYCLIC DI-GMP PHOSPHODIESTERASE PDEF"/>
    <property type="match status" value="1"/>
</dbReference>
<dbReference type="EMBL" id="JACIJG010000013">
    <property type="protein sequence ID" value="MBB5703419.1"/>
    <property type="molecule type" value="Genomic_DNA"/>
</dbReference>
<dbReference type="AlphaFoldDB" id="A0A7W9AZG8"/>
<keyword evidence="8 11" id="KW-0472">Membrane</keyword>
<dbReference type="Pfam" id="PF12792">
    <property type="entry name" value="CSS-motif"/>
    <property type="match status" value="1"/>
</dbReference>
<keyword evidence="4" id="KW-0973">c-di-GMP</keyword>
<evidence type="ECO:0000256" key="2">
    <source>
        <dbReference type="ARBA" id="ARBA00012282"/>
    </source>
</evidence>
<dbReference type="Proteomes" id="UP000555546">
    <property type="component" value="Unassembled WGS sequence"/>
</dbReference>
<evidence type="ECO:0000259" key="12">
    <source>
        <dbReference type="PROSITE" id="PS50883"/>
    </source>
</evidence>
<name>A0A7W9AZG8_9HYPH</name>
<sequence>MSALLTHANRLVASAHETLDAANLSPSAPCSVDDQAYLRKLVFSAYHIKDIGRFQNNRLACSTLLGNLAEPLLRSAADVDLSDGTYVHRDLPLKTPGSHGVVMENGAANVVLSSSAFDLLHTPHYNFSIYMTGERGQLARLYSYPQNERPAPDFSNLVRQYDVLGDIARERRCDRKTGICIVLDAVLDRTSQSARRKLFIAISLGLLGGATLGLGWFAYFNRERPLVSMLNKALKASDLYIVYQPVVRVADSRVTGFEALLRWRLKTGDMIPPDVFIAEAEGNGMACRVTLYAVDRVIEEMGDLLRRNRNIQININITASDVQSPAFPEKMEAELARAGIDPRQIGLELTERTAVDFSAASDGIRKLREQGHRIYIDDFGTGYSSLAYLDELHIDAIKIDKAFTRTVCAEGSTVSIVPQIISMARQHNLDIVVEGIETEAQANYFRKMKVPITGQGWFYGKPVRAGSAKALLVSGSSKAKPKPKPKQAKVASGF</sequence>
<evidence type="ECO:0000256" key="7">
    <source>
        <dbReference type="ARBA" id="ARBA00022989"/>
    </source>
</evidence>
<feature type="transmembrane region" description="Helical" evidence="11">
    <location>
        <begin position="198"/>
        <end position="219"/>
    </location>
</feature>
<dbReference type="EC" id="3.1.4.52" evidence="2"/>
<keyword evidence="14" id="KW-1185">Reference proteome</keyword>
<evidence type="ECO:0000256" key="1">
    <source>
        <dbReference type="ARBA" id="ARBA00004651"/>
    </source>
</evidence>
<keyword evidence="5 11" id="KW-0812">Transmembrane</keyword>
<comment type="catalytic activity">
    <reaction evidence="9">
        <text>3',3'-c-di-GMP + H2O = 5'-phosphoguanylyl(3'-&gt;5')guanosine + H(+)</text>
        <dbReference type="Rhea" id="RHEA:24902"/>
        <dbReference type="ChEBI" id="CHEBI:15377"/>
        <dbReference type="ChEBI" id="CHEBI:15378"/>
        <dbReference type="ChEBI" id="CHEBI:58754"/>
        <dbReference type="ChEBI" id="CHEBI:58805"/>
        <dbReference type="EC" id="3.1.4.52"/>
    </reaction>
</comment>
<dbReference type="InterPro" id="IPR024744">
    <property type="entry name" value="CSS-motif_dom"/>
</dbReference>
<dbReference type="Gene3D" id="3.20.20.450">
    <property type="entry name" value="EAL domain"/>
    <property type="match status" value="1"/>
</dbReference>
<dbReference type="PANTHER" id="PTHR33121:SF79">
    <property type="entry name" value="CYCLIC DI-GMP PHOSPHODIESTERASE PDED-RELATED"/>
    <property type="match status" value="1"/>
</dbReference>
<dbReference type="PROSITE" id="PS50883">
    <property type="entry name" value="EAL"/>
    <property type="match status" value="1"/>
</dbReference>
<evidence type="ECO:0000313" key="13">
    <source>
        <dbReference type="EMBL" id="MBB5703419.1"/>
    </source>
</evidence>
<evidence type="ECO:0000256" key="8">
    <source>
        <dbReference type="ARBA" id="ARBA00023136"/>
    </source>
</evidence>
<evidence type="ECO:0000256" key="4">
    <source>
        <dbReference type="ARBA" id="ARBA00022636"/>
    </source>
</evidence>
<evidence type="ECO:0000313" key="14">
    <source>
        <dbReference type="Proteomes" id="UP000555546"/>
    </source>
</evidence>
<evidence type="ECO:0000256" key="11">
    <source>
        <dbReference type="SAM" id="Phobius"/>
    </source>
</evidence>
<dbReference type="SMART" id="SM00052">
    <property type="entry name" value="EAL"/>
    <property type="match status" value="1"/>
</dbReference>
<dbReference type="CDD" id="cd01948">
    <property type="entry name" value="EAL"/>
    <property type="match status" value="1"/>
</dbReference>
<dbReference type="InterPro" id="IPR050706">
    <property type="entry name" value="Cyclic-di-GMP_PDE-like"/>
</dbReference>
<dbReference type="SUPFAM" id="SSF141868">
    <property type="entry name" value="EAL domain-like"/>
    <property type="match status" value="1"/>
</dbReference>